<protein>
    <recommendedName>
        <fullName evidence="4">DUF3618 domain-containing protein</fullName>
    </recommendedName>
</protein>
<feature type="compositionally biased region" description="Basic and acidic residues" evidence="1">
    <location>
        <begin position="22"/>
        <end position="36"/>
    </location>
</feature>
<evidence type="ECO:0008006" key="4">
    <source>
        <dbReference type="Google" id="ProtNLM"/>
    </source>
</evidence>
<comment type="caution">
    <text evidence="2">The sequence shown here is derived from an EMBL/GenBank/DDBJ whole genome shotgun (WGS) entry which is preliminary data.</text>
</comment>
<keyword evidence="3" id="KW-1185">Reference proteome</keyword>
<evidence type="ECO:0000256" key="1">
    <source>
        <dbReference type="SAM" id="MobiDB-lite"/>
    </source>
</evidence>
<feature type="compositionally biased region" description="Low complexity" evidence="1">
    <location>
        <begin position="178"/>
        <end position="200"/>
    </location>
</feature>
<accession>A0ABX5B0H6</accession>
<proteinExistence type="predicted"/>
<evidence type="ECO:0000313" key="2">
    <source>
        <dbReference type="EMBL" id="PPL20294.1"/>
    </source>
</evidence>
<reference evidence="2 3" key="1">
    <citation type="journal article" date="2008" name="Int. J. Syst. Evol. Microbiol.">
        <title>Leifsonia pindariensis sp. nov., isolated from the Pindari glacier of the Indian Himalayas, and emended description of the genus Leifsonia.</title>
        <authorList>
            <person name="Reddy G.S."/>
            <person name="Prabagaran S.R."/>
            <person name="Shivaji S."/>
        </authorList>
    </citation>
    <scope>NUCLEOTIDE SEQUENCE [LARGE SCALE GENOMIC DNA]</scope>
    <source>
        <strain evidence="2 3">PON 10</strain>
    </source>
</reference>
<feature type="region of interest" description="Disordered" evidence="1">
    <location>
        <begin position="1"/>
        <end position="36"/>
    </location>
</feature>
<sequence length="224" mass="23069">MSNTEANFGTNNPGFGTDVSTDDTRSTTERAADVKDASLAAGQHVAEVAQDEIHRVGTETKKQARELYRETQAELADQAAAQQKRVATGLRSFGDELASMAASSESPGVASDLAQQAATRASSIADWLDRRDPGSLLNEVKSYARRQPGTFIAIAAAAGVVAGRLTRSMIADNADQQPTGSAAPPHSATSTAPRSTAAPTPATPPSPSDPLAPPAWPSTSVGGS</sequence>
<feature type="compositionally biased region" description="Polar residues" evidence="1">
    <location>
        <begin position="1"/>
        <end position="14"/>
    </location>
</feature>
<dbReference type="Proteomes" id="UP000237755">
    <property type="component" value="Unassembled WGS sequence"/>
</dbReference>
<organism evidence="2 3">
    <name type="scientific">Microterricola pindariensis</name>
    <dbReference type="NCBI Taxonomy" id="478010"/>
    <lineage>
        <taxon>Bacteria</taxon>
        <taxon>Bacillati</taxon>
        <taxon>Actinomycetota</taxon>
        <taxon>Actinomycetes</taxon>
        <taxon>Micrococcales</taxon>
        <taxon>Microbacteriaceae</taxon>
        <taxon>Microterricola</taxon>
    </lineage>
</organism>
<evidence type="ECO:0000313" key="3">
    <source>
        <dbReference type="Proteomes" id="UP000237755"/>
    </source>
</evidence>
<feature type="compositionally biased region" description="Pro residues" evidence="1">
    <location>
        <begin position="201"/>
        <end position="216"/>
    </location>
</feature>
<feature type="region of interest" description="Disordered" evidence="1">
    <location>
        <begin position="171"/>
        <end position="224"/>
    </location>
</feature>
<dbReference type="EMBL" id="MPZN01000003">
    <property type="protein sequence ID" value="PPL20294.1"/>
    <property type="molecule type" value="Genomic_DNA"/>
</dbReference>
<name>A0ABX5B0H6_9MICO</name>
<gene>
    <name evidence="2" type="ORF">GY24_01755</name>
</gene>
<dbReference type="RefSeq" id="WP_104474091.1">
    <property type="nucleotide sequence ID" value="NZ_MPZN01000003.1"/>
</dbReference>